<sequence length="92" mass="10867">MSSAKKQKINLNVIVFQTFNSILSNFLSQRRNNIWIIKNIIIRILMKNVISHFYIHLLKLRLCIFNGKIRSLDHPMFMPILYIILKVIILGS</sequence>
<dbReference type="AlphaFoldDB" id="A0A3M7Q3D8"/>
<reference evidence="1 2" key="1">
    <citation type="journal article" date="2018" name="Sci. Rep.">
        <title>Genomic signatures of local adaptation to the degree of environmental predictability in rotifers.</title>
        <authorList>
            <person name="Franch-Gras L."/>
            <person name="Hahn C."/>
            <person name="Garcia-Roger E.M."/>
            <person name="Carmona M.J."/>
            <person name="Serra M."/>
            <person name="Gomez A."/>
        </authorList>
    </citation>
    <scope>NUCLEOTIDE SEQUENCE [LARGE SCALE GENOMIC DNA]</scope>
    <source>
        <strain evidence="1">HYR1</strain>
    </source>
</reference>
<organism evidence="1 2">
    <name type="scientific">Brachionus plicatilis</name>
    <name type="common">Marine rotifer</name>
    <name type="synonym">Brachionus muelleri</name>
    <dbReference type="NCBI Taxonomy" id="10195"/>
    <lineage>
        <taxon>Eukaryota</taxon>
        <taxon>Metazoa</taxon>
        <taxon>Spiralia</taxon>
        <taxon>Gnathifera</taxon>
        <taxon>Rotifera</taxon>
        <taxon>Eurotatoria</taxon>
        <taxon>Monogononta</taxon>
        <taxon>Pseudotrocha</taxon>
        <taxon>Ploima</taxon>
        <taxon>Brachionidae</taxon>
        <taxon>Brachionus</taxon>
    </lineage>
</organism>
<proteinExistence type="predicted"/>
<keyword evidence="2" id="KW-1185">Reference proteome</keyword>
<gene>
    <name evidence="1" type="ORF">BpHYR1_021486</name>
</gene>
<evidence type="ECO:0000313" key="2">
    <source>
        <dbReference type="Proteomes" id="UP000276133"/>
    </source>
</evidence>
<dbReference type="Proteomes" id="UP000276133">
    <property type="component" value="Unassembled WGS sequence"/>
</dbReference>
<protein>
    <submittedName>
        <fullName evidence="1">Uncharacterized protein</fullName>
    </submittedName>
</protein>
<comment type="caution">
    <text evidence="1">The sequence shown here is derived from an EMBL/GenBank/DDBJ whole genome shotgun (WGS) entry which is preliminary data.</text>
</comment>
<evidence type="ECO:0000313" key="1">
    <source>
        <dbReference type="EMBL" id="RNA05471.1"/>
    </source>
</evidence>
<dbReference type="EMBL" id="REGN01007710">
    <property type="protein sequence ID" value="RNA05471.1"/>
    <property type="molecule type" value="Genomic_DNA"/>
</dbReference>
<accession>A0A3M7Q3D8</accession>
<name>A0A3M7Q3D8_BRAPC</name>